<dbReference type="GO" id="GO:0004519">
    <property type="term" value="F:endonuclease activity"/>
    <property type="evidence" value="ECO:0007669"/>
    <property type="project" value="UniProtKB-KW"/>
</dbReference>
<dbReference type="GO" id="GO:0006310">
    <property type="term" value="P:DNA recombination"/>
    <property type="evidence" value="ECO:0007669"/>
    <property type="project" value="UniProtKB-KW"/>
</dbReference>
<dbReference type="PANTHER" id="PTHR42648">
    <property type="entry name" value="TRANSPOSASE, PUTATIVE-RELATED"/>
    <property type="match status" value="1"/>
</dbReference>
<evidence type="ECO:0000256" key="3">
    <source>
        <dbReference type="ARBA" id="ARBA00022723"/>
    </source>
</evidence>
<evidence type="ECO:0000313" key="13">
    <source>
        <dbReference type="Proteomes" id="UP000092154"/>
    </source>
</evidence>
<evidence type="ECO:0000256" key="7">
    <source>
        <dbReference type="ARBA" id="ARBA00022908"/>
    </source>
</evidence>
<dbReference type="AlphaFoldDB" id="A0A1B7MG27"/>
<dbReference type="GO" id="GO:0046872">
    <property type="term" value="F:metal ion binding"/>
    <property type="evidence" value="ECO:0007669"/>
    <property type="project" value="UniProtKB-KW"/>
</dbReference>
<keyword evidence="9" id="KW-0239">DNA-directed DNA polymerase</keyword>
<dbReference type="GO" id="GO:0003887">
    <property type="term" value="F:DNA-directed DNA polymerase activity"/>
    <property type="evidence" value="ECO:0007669"/>
    <property type="project" value="UniProtKB-KW"/>
</dbReference>
<dbReference type="OrthoDB" id="3229173at2759"/>
<dbReference type="EMBL" id="KV449351">
    <property type="protein sequence ID" value="OAX31553.1"/>
    <property type="molecule type" value="Genomic_DNA"/>
</dbReference>
<gene>
    <name evidence="12" type="ORF">K503DRAFT_667862</name>
</gene>
<dbReference type="Pfam" id="PF13976">
    <property type="entry name" value="gag_pre-integrs"/>
    <property type="match status" value="1"/>
</dbReference>
<dbReference type="STRING" id="1314800.A0A1B7MG27"/>
<dbReference type="InParanoid" id="A0A1B7MG27"/>
<dbReference type="GO" id="GO:0016787">
    <property type="term" value="F:hydrolase activity"/>
    <property type="evidence" value="ECO:0007669"/>
    <property type="project" value="UniProtKB-KW"/>
</dbReference>
<reference evidence="12 13" key="1">
    <citation type="submission" date="2016-06" db="EMBL/GenBank/DDBJ databases">
        <title>Comparative genomics of the ectomycorrhizal sister species Rhizopogon vinicolor and Rhizopogon vesiculosus (Basidiomycota: Boletales) reveals a divergence of the mating type B locus.</title>
        <authorList>
            <consortium name="DOE Joint Genome Institute"/>
            <person name="Mujic A.B."/>
            <person name="Kuo A."/>
            <person name="Tritt A."/>
            <person name="Lipzen A."/>
            <person name="Chen C."/>
            <person name="Johnson J."/>
            <person name="Sharma A."/>
            <person name="Barry K."/>
            <person name="Grigoriev I.V."/>
            <person name="Spatafora J.W."/>
        </authorList>
    </citation>
    <scope>NUCLEOTIDE SEQUENCE [LARGE SCALE GENOMIC DNA]</scope>
    <source>
        <strain evidence="12 13">AM-OR11-026</strain>
    </source>
</reference>
<dbReference type="PANTHER" id="PTHR42648:SF11">
    <property type="entry name" value="TRANSPOSON TY4-P GAG-POL POLYPROTEIN"/>
    <property type="match status" value="1"/>
</dbReference>
<feature type="non-terminal residue" evidence="12">
    <location>
        <position position="1"/>
    </location>
</feature>
<keyword evidence="1" id="KW-0548">Nucleotidyltransferase</keyword>
<keyword evidence="5" id="KW-0378">Hydrolase</keyword>
<keyword evidence="4" id="KW-0255">Endonuclease</keyword>
<feature type="non-terminal residue" evidence="12">
    <location>
        <position position="153"/>
    </location>
</feature>
<evidence type="ECO:0000256" key="4">
    <source>
        <dbReference type="ARBA" id="ARBA00022759"/>
    </source>
</evidence>
<accession>A0A1B7MG27</accession>
<evidence type="ECO:0000259" key="11">
    <source>
        <dbReference type="Pfam" id="PF13976"/>
    </source>
</evidence>
<dbReference type="GO" id="GO:0003964">
    <property type="term" value="F:RNA-directed DNA polymerase activity"/>
    <property type="evidence" value="ECO:0007669"/>
    <property type="project" value="UniProtKB-KW"/>
</dbReference>
<evidence type="ECO:0000256" key="2">
    <source>
        <dbReference type="ARBA" id="ARBA00022722"/>
    </source>
</evidence>
<keyword evidence="7" id="KW-0229">DNA integration</keyword>
<dbReference type="Proteomes" id="UP000092154">
    <property type="component" value="Unassembled WGS sequence"/>
</dbReference>
<evidence type="ECO:0000256" key="8">
    <source>
        <dbReference type="ARBA" id="ARBA00022918"/>
    </source>
</evidence>
<evidence type="ECO:0000256" key="10">
    <source>
        <dbReference type="ARBA" id="ARBA00023172"/>
    </source>
</evidence>
<keyword evidence="9" id="KW-0808">Transferase</keyword>
<keyword evidence="6" id="KW-0460">Magnesium</keyword>
<sequence length="153" mass="17134">VLFLTRQKDFTVTINATKMSFECPTGIPLFAASISDSNSAFLDDQTVSIDEYASAATTLPLDIDLWHRRLAHHHLAGVRTLLDKKLVAGMTLDLKSTPDPICEPCLAEKMHANPFPPSKWRASQPLELVHTDVHQVCHPTFSGFRYWVAFIDD</sequence>
<evidence type="ECO:0000256" key="1">
    <source>
        <dbReference type="ARBA" id="ARBA00022695"/>
    </source>
</evidence>
<keyword evidence="10" id="KW-0233">DNA recombination</keyword>
<name>A0A1B7MG27_9AGAM</name>
<evidence type="ECO:0000256" key="5">
    <source>
        <dbReference type="ARBA" id="ARBA00022801"/>
    </source>
</evidence>
<evidence type="ECO:0000313" key="12">
    <source>
        <dbReference type="EMBL" id="OAX31553.1"/>
    </source>
</evidence>
<evidence type="ECO:0000256" key="6">
    <source>
        <dbReference type="ARBA" id="ARBA00022842"/>
    </source>
</evidence>
<keyword evidence="3" id="KW-0479">Metal-binding</keyword>
<dbReference type="GO" id="GO:0015074">
    <property type="term" value="P:DNA integration"/>
    <property type="evidence" value="ECO:0007669"/>
    <property type="project" value="UniProtKB-KW"/>
</dbReference>
<keyword evidence="8" id="KW-0695">RNA-directed DNA polymerase</keyword>
<keyword evidence="2" id="KW-0540">Nuclease</keyword>
<keyword evidence="13" id="KW-1185">Reference proteome</keyword>
<organism evidence="12 13">
    <name type="scientific">Rhizopogon vinicolor AM-OR11-026</name>
    <dbReference type="NCBI Taxonomy" id="1314800"/>
    <lineage>
        <taxon>Eukaryota</taxon>
        <taxon>Fungi</taxon>
        <taxon>Dikarya</taxon>
        <taxon>Basidiomycota</taxon>
        <taxon>Agaricomycotina</taxon>
        <taxon>Agaricomycetes</taxon>
        <taxon>Agaricomycetidae</taxon>
        <taxon>Boletales</taxon>
        <taxon>Suillineae</taxon>
        <taxon>Rhizopogonaceae</taxon>
        <taxon>Rhizopogon</taxon>
    </lineage>
</organism>
<dbReference type="InterPro" id="IPR039537">
    <property type="entry name" value="Retrotran_Ty1/copia-like"/>
</dbReference>
<evidence type="ECO:0000256" key="9">
    <source>
        <dbReference type="ARBA" id="ARBA00022932"/>
    </source>
</evidence>
<proteinExistence type="predicted"/>
<feature type="domain" description="GAG-pre-integrase" evidence="11">
    <location>
        <begin position="60"/>
        <end position="110"/>
    </location>
</feature>
<protein>
    <recommendedName>
        <fullName evidence="11">GAG-pre-integrase domain-containing protein</fullName>
    </recommendedName>
</protein>
<dbReference type="InterPro" id="IPR025724">
    <property type="entry name" value="GAG-pre-integrase_dom"/>
</dbReference>